<protein>
    <submittedName>
        <fullName evidence="2">Uncharacterized protein</fullName>
    </submittedName>
</protein>
<feature type="region of interest" description="Disordered" evidence="1">
    <location>
        <begin position="66"/>
        <end position="96"/>
    </location>
</feature>
<dbReference type="AlphaFoldDB" id="A0A0F9DJL4"/>
<gene>
    <name evidence="2" type="ORF">LCGC14_2191030</name>
</gene>
<comment type="caution">
    <text evidence="2">The sequence shown here is derived from an EMBL/GenBank/DDBJ whole genome shotgun (WGS) entry which is preliminary data.</text>
</comment>
<organism evidence="2">
    <name type="scientific">marine sediment metagenome</name>
    <dbReference type="NCBI Taxonomy" id="412755"/>
    <lineage>
        <taxon>unclassified sequences</taxon>
        <taxon>metagenomes</taxon>
        <taxon>ecological metagenomes</taxon>
    </lineage>
</organism>
<proteinExistence type="predicted"/>
<accession>A0A0F9DJL4</accession>
<name>A0A0F9DJL4_9ZZZZ</name>
<reference evidence="2" key="1">
    <citation type="journal article" date="2015" name="Nature">
        <title>Complex archaea that bridge the gap between prokaryotes and eukaryotes.</title>
        <authorList>
            <person name="Spang A."/>
            <person name="Saw J.H."/>
            <person name="Jorgensen S.L."/>
            <person name="Zaremba-Niedzwiedzka K."/>
            <person name="Martijn J."/>
            <person name="Lind A.E."/>
            <person name="van Eijk R."/>
            <person name="Schleper C."/>
            <person name="Guy L."/>
            <person name="Ettema T.J."/>
        </authorList>
    </citation>
    <scope>NUCLEOTIDE SEQUENCE</scope>
</reference>
<dbReference type="EMBL" id="LAZR01028680">
    <property type="protein sequence ID" value="KKL61868.1"/>
    <property type="molecule type" value="Genomic_DNA"/>
</dbReference>
<evidence type="ECO:0000313" key="2">
    <source>
        <dbReference type="EMBL" id="KKL61868.1"/>
    </source>
</evidence>
<evidence type="ECO:0000256" key="1">
    <source>
        <dbReference type="SAM" id="MobiDB-lite"/>
    </source>
</evidence>
<sequence length="96" mass="10352">MPEIKAGEKIPGTYCPLCGEIGLRRMNFKGIAWAVCPMNEGAPVVSKLKDAHTAYIVDPARLQAPELDDQDSVAELGSPTAAAEAERSRSRITRGR</sequence>